<dbReference type="OrthoDB" id="1911848at2759"/>
<evidence type="ECO:0000313" key="2">
    <source>
        <dbReference type="Proteomes" id="UP000315783"/>
    </source>
</evidence>
<proteinExistence type="predicted"/>
<protein>
    <submittedName>
        <fullName evidence="1">Het-s domain-containing protein</fullName>
    </submittedName>
</protein>
<dbReference type="PANTHER" id="PTHR37542:SF1">
    <property type="entry name" value="PRION-INHIBITION AND PROPAGATION HELO DOMAIN-CONTAINING PROTEIN"/>
    <property type="match status" value="1"/>
</dbReference>
<dbReference type="Gene3D" id="1.10.510.10">
    <property type="entry name" value="Transferase(Phosphotransferase) domain 1"/>
    <property type="match status" value="1"/>
</dbReference>
<reference evidence="1 2" key="1">
    <citation type="journal article" date="2019" name="Appl. Microbiol. Biotechnol.">
        <title>Genome sequence of Isaria javanica and comparative genome analysis insights into family S53 peptidase evolution in fungal entomopathogens.</title>
        <authorList>
            <person name="Lin R."/>
            <person name="Zhang X."/>
            <person name="Xin B."/>
            <person name="Zou M."/>
            <person name="Gao Y."/>
            <person name="Qin F."/>
            <person name="Hu Q."/>
            <person name="Xie B."/>
            <person name="Cheng X."/>
        </authorList>
    </citation>
    <scope>NUCLEOTIDE SEQUENCE [LARGE SCALE GENOMIC DNA]</scope>
    <source>
        <strain evidence="1 2">IJ1G</strain>
    </source>
</reference>
<evidence type="ECO:0000313" key="1">
    <source>
        <dbReference type="EMBL" id="TQV98982.1"/>
    </source>
</evidence>
<dbReference type="SUPFAM" id="SSF56112">
    <property type="entry name" value="Protein kinase-like (PK-like)"/>
    <property type="match status" value="1"/>
</dbReference>
<dbReference type="STRING" id="43265.A0A545W8C8"/>
<dbReference type="EMBL" id="SPUK01000003">
    <property type="protein sequence ID" value="TQV98982.1"/>
    <property type="molecule type" value="Genomic_DNA"/>
</dbReference>
<accession>A0A545W8C8</accession>
<sequence length="493" mass="55241">MAELVMAALATADLCLKYGKILVELYHDFKEADIAVREKIIFIEATWCRTEKQIEVLETLNVKLLAAVARIKPLAAKRRGPHALVDGIMRLKYVLVRESLDKALAELERWRDVFDPTWYLIVLNKSEDIDSELLEDMPSARAAPRAAPRASPPSALATARNLRQSMAGTGTHVNLDEAGLDWASAPTIRYTTTQIIQRASSERRYLVDTIACGGGDLDVPRTRANAETMAMKLKQLDPKAFGLLACQGLVKRRDPATEHLASINLIFRPQATEGARLISLREELRSQHFVHTCGFVHKNIRPETIVLSLTEDDDDASSPGSAFLLGFDQFRSAHFQTLRQGDAAWERNLYRHPQRQGMRMNEDYVMQHDVYALGACLLEIGLWSSFVVYSGEADGTRTPSSALRLKLCDEAFTAENAVILKRDIKEHLVELAREKLPQRMGDLYTAVVVTCLTCLDAGNEDFGDEKDVWDEDGVFIGVRFIEKVVFKLAEIVL</sequence>
<gene>
    <name evidence="1" type="ORF">IF1G_03062</name>
</gene>
<organism evidence="1 2">
    <name type="scientific">Cordyceps javanica</name>
    <dbReference type="NCBI Taxonomy" id="43265"/>
    <lineage>
        <taxon>Eukaryota</taxon>
        <taxon>Fungi</taxon>
        <taxon>Dikarya</taxon>
        <taxon>Ascomycota</taxon>
        <taxon>Pezizomycotina</taxon>
        <taxon>Sordariomycetes</taxon>
        <taxon>Hypocreomycetidae</taxon>
        <taxon>Hypocreales</taxon>
        <taxon>Cordycipitaceae</taxon>
        <taxon>Cordyceps</taxon>
    </lineage>
</organism>
<dbReference type="AlphaFoldDB" id="A0A545W8C8"/>
<dbReference type="InterPro" id="IPR011009">
    <property type="entry name" value="Kinase-like_dom_sf"/>
</dbReference>
<dbReference type="PANTHER" id="PTHR37542">
    <property type="entry name" value="HELO DOMAIN-CONTAINING PROTEIN-RELATED"/>
    <property type="match status" value="1"/>
</dbReference>
<comment type="caution">
    <text evidence="1">The sequence shown here is derived from an EMBL/GenBank/DDBJ whole genome shotgun (WGS) entry which is preliminary data.</text>
</comment>
<dbReference type="Proteomes" id="UP000315783">
    <property type="component" value="Unassembled WGS sequence"/>
</dbReference>
<name>A0A545W8C8_9HYPO</name>
<keyword evidence="2" id="KW-1185">Reference proteome</keyword>